<accession>A0A382DZ06</accession>
<name>A0A382DZ06_9ZZZZ</name>
<evidence type="ECO:0000313" key="1">
    <source>
        <dbReference type="EMBL" id="SVB43399.1"/>
    </source>
</evidence>
<gene>
    <name evidence="1" type="ORF">METZ01_LOCUS196253</name>
</gene>
<sequence length="153" mass="16992">ITGPMAPYIELEKHHSGKMELLPHAAADTEHISRVEGAKQAVDQIFSAIRFKKVINLKGDLPEGYTDEGATTVDGVGKVTPNRLFELLMDDNFLKNMRKIAEEVNAIWGELESTQNPDRRKELIERYGSKLILASNTYASSMESAGLKGPYSE</sequence>
<organism evidence="1">
    <name type="scientific">marine metagenome</name>
    <dbReference type="NCBI Taxonomy" id="408172"/>
    <lineage>
        <taxon>unclassified sequences</taxon>
        <taxon>metagenomes</taxon>
        <taxon>ecological metagenomes</taxon>
    </lineage>
</organism>
<dbReference type="AlphaFoldDB" id="A0A382DZ06"/>
<dbReference type="EMBL" id="UINC01041725">
    <property type="protein sequence ID" value="SVB43399.1"/>
    <property type="molecule type" value="Genomic_DNA"/>
</dbReference>
<feature type="non-terminal residue" evidence="1">
    <location>
        <position position="1"/>
    </location>
</feature>
<reference evidence="1" key="1">
    <citation type="submission" date="2018-05" db="EMBL/GenBank/DDBJ databases">
        <authorList>
            <person name="Lanie J.A."/>
            <person name="Ng W.-L."/>
            <person name="Kazmierczak K.M."/>
            <person name="Andrzejewski T.M."/>
            <person name="Davidsen T.M."/>
            <person name="Wayne K.J."/>
            <person name="Tettelin H."/>
            <person name="Glass J.I."/>
            <person name="Rusch D."/>
            <person name="Podicherti R."/>
            <person name="Tsui H.-C.T."/>
            <person name="Winkler M.E."/>
        </authorList>
    </citation>
    <scope>NUCLEOTIDE SEQUENCE</scope>
</reference>
<proteinExistence type="predicted"/>
<protein>
    <submittedName>
        <fullName evidence="1">Uncharacterized protein</fullName>
    </submittedName>
</protein>